<dbReference type="GO" id="GO:0005759">
    <property type="term" value="C:mitochondrial matrix"/>
    <property type="evidence" value="ECO:0007669"/>
    <property type="project" value="UniProtKB-SubCell"/>
</dbReference>
<dbReference type="NCBIfam" id="TIGR03317">
    <property type="entry name" value="ygfZ_signature"/>
    <property type="match status" value="1"/>
</dbReference>
<dbReference type="InterPro" id="IPR045179">
    <property type="entry name" value="YgfZ/GcvT"/>
</dbReference>
<dbReference type="SUPFAM" id="SSF103025">
    <property type="entry name" value="Folate-binding domain"/>
    <property type="match status" value="1"/>
</dbReference>
<accession>A0AAV5RX35</accession>
<feature type="region of interest" description="Disordered" evidence="3">
    <location>
        <begin position="429"/>
        <end position="451"/>
    </location>
</feature>
<dbReference type="PANTHER" id="PTHR22602">
    <property type="entry name" value="TRANSFERASE CAF17, MITOCHONDRIAL-RELATED"/>
    <property type="match status" value="1"/>
</dbReference>
<gene>
    <name evidence="4" type="ORF">DAKH74_022930</name>
</gene>
<evidence type="ECO:0000313" key="4">
    <source>
        <dbReference type="EMBL" id="GMM55677.1"/>
    </source>
</evidence>
<dbReference type="Proteomes" id="UP001377567">
    <property type="component" value="Unassembled WGS sequence"/>
</dbReference>
<evidence type="ECO:0000256" key="1">
    <source>
        <dbReference type="ARBA" id="ARBA00004305"/>
    </source>
</evidence>
<keyword evidence="5" id="KW-1185">Reference proteome</keyword>
<dbReference type="InterPro" id="IPR017703">
    <property type="entry name" value="YgfZ/GCV_T_CS"/>
</dbReference>
<evidence type="ECO:0000256" key="3">
    <source>
        <dbReference type="SAM" id="MobiDB-lite"/>
    </source>
</evidence>
<reference evidence="4 5" key="1">
    <citation type="journal article" date="2023" name="Elife">
        <title>Identification of key yeast species and microbe-microbe interactions impacting larval growth of Drosophila in the wild.</title>
        <authorList>
            <person name="Mure A."/>
            <person name="Sugiura Y."/>
            <person name="Maeda R."/>
            <person name="Honda K."/>
            <person name="Sakurai N."/>
            <person name="Takahashi Y."/>
            <person name="Watada M."/>
            <person name="Katoh T."/>
            <person name="Gotoh A."/>
            <person name="Gotoh Y."/>
            <person name="Taniguchi I."/>
            <person name="Nakamura K."/>
            <person name="Hayashi T."/>
            <person name="Katayama T."/>
            <person name="Uemura T."/>
            <person name="Hattori Y."/>
        </authorList>
    </citation>
    <scope>NUCLEOTIDE SEQUENCE [LARGE SCALE GENOMIC DNA]</scope>
    <source>
        <strain evidence="4 5">KH-74</strain>
    </source>
</reference>
<comment type="subcellular location">
    <subcellularLocation>
        <location evidence="1">Mitochondrion matrix</location>
    </subcellularLocation>
</comment>
<evidence type="ECO:0000256" key="2">
    <source>
        <dbReference type="ARBA" id="ARBA00093447"/>
    </source>
</evidence>
<protein>
    <submittedName>
        <fullName evidence="4">Iba57 protein</fullName>
    </submittedName>
</protein>
<proteinExistence type="inferred from homology"/>
<sequence length="524" mass="58327">MSLGYVAARCSLRTLLWPSRISLNQRPAALLRRTMSSLPVDSAHIETVLKYARLDSKGYIEVEGPEAVKFLNGLVTSKLQASFVKKNLTTIGNDSGSGGPQRSTEEATVPLADFDVTKTNWGLYHEAGPTGPYISRFGQYTSFLDGKGKLITDSILYPVPVTVPNLMKTRYPKYLLEFDKKEMLGRMLQTLRGHKLLSKVKISAVEEDAVRTWEMSIALEGMPDVVESAWITNIWRPMTTLKSPGDASEFTNGLVQSLFHGHEDKIRALYLDWRMDGLVQRTAEEPLVFRIVTDNTVDDVSTLFNKDVFDFELNVVPENKASFRKERLRCGLLDGTGDVKPSTVLPLELNFDYFPDVVNSNKGCYIGQELTARTFATGILRKRMISVTIENPAALAEYLRNCNATGNTSYPEVEIRTVGGTAEEVQSAEPLAASPFGSSSKPVRKRRRPVGSLLASEDDTAVVMMRTEYFGKIYGNSEGEIGNAELYIDTSDESGKESGATEIKLTPQRPLWMDQWLQSNKPNF</sequence>
<dbReference type="Gene3D" id="2.40.30.160">
    <property type="match status" value="1"/>
</dbReference>
<name>A0AAV5RX35_MAUHU</name>
<evidence type="ECO:0000313" key="5">
    <source>
        <dbReference type="Proteomes" id="UP001377567"/>
    </source>
</evidence>
<dbReference type="EMBL" id="BTGD01000005">
    <property type="protein sequence ID" value="GMM55677.1"/>
    <property type="molecule type" value="Genomic_DNA"/>
</dbReference>
<comment type="similarity">
    <text evidence="2">Belongs to the GcvT family. CAF17/IBA57 subfamily.</text>
</comment>
<dbReference type="PANTHER" id="PTHR22602:SF0">
    <property type="entry name" value="TRANSFERASE CAF17, MITOCHONDRIAL-RELATED"/>
    <property type="match status" value="1"/>
</dbReference>
<dbReference type="AlphaFoldDB" id="A0AAV5RX35"/>
<comment type="caution">
    <text evidence="4">The sequence shown here is derived from an EMBL/GenBank/DDBJ whole genome shotgun (WGS) entry which is preliminary data.</text>
</comment>
<dbReference type="GO" id="GO:0016226">
    <property type="term" value="P:iron-sulfur cluster assembly"/>
    <property type="evidence" value="ECO:0007669"/>
    <property type="project" value="TreeGrafter"/>
</dbReference>
<organism evidence="4 5">
    <name type="scientific">Maudiozyma humilis</name>
    <name type="common">Sour dough yeast</name>
    <name type="synonym">Kazachstania humilis</name>
    <dbReference type="NCBI Taxonomy" id="51915"/>
    <lineage>
        <taxon>Eukaryota</taxon>
        <taxon>Fungi</taxon>
        <taxon>Dikarya</taxon>
        <taxon>Ascomycota</taxon>
        <taxon>Saccharomycotina</taxon>
        <taxon>Saccharomycetes</taxon>
        <taxon>Saccharomycetales</taxon>
        <taxon>Saccharomycetaceae</taxon>
        <taxon>Maudiozyma</taxon>
    </lineage>
</organism>